<dbReference type="OrthoDB" id="327841at2759"/>
<feature type="transmembrane region" description="Helical" evidence="1">
    <location>
        <begin position="95"/>
        <end position="116"/>
    </location>
</feature>
<reference evidence="2" key="1">
    <citation type="submission" date="2019-06" db="EMBL/GenBank/DDBJ databases">
        <authorList>
            <person name="Zheng W."/>
        </authorList>
    </citation>
    <scope>NUCLEOTIDE SEQUENCE</scope>
    <source>
        <strain evidence="2">QDHG01</strain>
    </source>
</reference>
<protein>
    <recommendedName>
        <fullName evidence="4">Transmembrane protein</fullName>
    </recommendedName>
</protein>
<evidence type="ECO:0008006" key="4">
    <source>
        <dbReference type="Google" id="ProtNLM"/>
    </source>
</evidence>
<gene>
    <name evidence="2" type="ORF">FGO68_gene8556</name>
</gene>
<evidence type="ECO:0000313" key="3">
    <source>
        <dbReference type="Proteomes" id="UP000785679"/>
    </source>
</evidence>
<evidence type="ECO:0000256" key="1">
    <source>
        <dbReference type="SAM" id="Phobius"/>
    </source>
</evidence>
<keyword evidence="1" id="KW-0472">Membrane</keyword>
<dbReference type="EMBL" id="RRYP01001678">
    <property type="protein sequence ID" value="TNV85628.1"/>
    <property type="molecule type" value="Genomic_DNA"/>
</dbReference>
<keyword evidence="1" id="KW-0812">Transmembrane</keyword>
<sequence>MFNVLMVLRRLVFALSVVLLEDHPYFQINLYQLSSFFTLIYLSQVGPFESNKFNFLELFNELNVFIASFHLIALVSMGESDDNETQKAINKLTRLIGNSFIGFSIFQISVNLLFILSDFFSSLCKLAKKVKTLIVVQTGNLTLTNQKAKIENIETFTKQQDENKEQSEILNVDDYTNLEAEQSVVVELKPKQKLKINLEFYDPFKLSRSNTTEITPINKNNHIVRIPDLFSTSPQSPQIQPLQQLQPFGLRQLDQHFLKTPQSPLPYQRIQLLQNTQNPSIHRANQSLNETRNAYDQYSMNRAFEGKSSLSIDERGI</sequence>
<dbReference type="AlphaFoldDB" id="A0A8J8P1N1"/>
<comment type="caution">
    <text evidence="2">The sequence shown here is derived from an EMBL/GenBank/DDBJ whole genome shotgun (WGS) entry which is preliminary data.</text>
</comment>
<proteinExistence type="predicted"/>
<keyword evidence="1" id="KW-1133">Transmembrane helix</keyword>
<evidence type="ECO:0000313" key="2">
    <source>
        <dbReference type="EMBL" id="TNV85628.1"/>
    </source>
</evidence>
<dbReference type="Proteomes" id="UP000785679">
    <property type="component" value="Unassembled WGS sequence"/>
</dbReference>
<accession>A0A8J8P1N1</accession>
<organism evidence="2 3">
    <name type="scientific">Halteria grandinella</name>
    <dbReference type="NCBI Taxonomy" id="5974"/>
    <lineage>
        <taxon>Eukaryota</taxon>
        <taxon>Sar</taxon>
        <taxon>Alveolata</taxon>
        <taxon>Ciliophora</taxon>
        <taxon>Intramacronucleata</taxon>
        <taxon>Spirotrichea</taxon>
        <taxon>Stichotrichia</taxon>
        <taxon>Sporadotrichida</taxon>
        <taxon>Halteriidae</taxon>
        <taxon>Halteria</taxon>
    </lineage>
</organism>
<keyword evidence="3" id="KW-1185">Reference proteome</keyword>
<name>A0A8J8P1N1_HALGN</name>